<gene>
    <name evidence="1" type="ORF">Dthio_PD2237</name>
</gene>
<dbReference type="Proteomes" id="UP000005496">
    <property type="component" value="Unassembled WGS sequence"/>
</dbReference>
<dbReference type="EMBL" id="ACJN02000002">
    <property type="protein sequence ID" value="EFI34846.1"/>
    <property type="molecule type" value="Genomic_DNA"/>
</dbReference>
<dbReference type="OrthoDB" id="5422828at2"/>
<evidence type="ECO:0000313" key="2">
    <source>
        <dbReference type="Proteomes" id="UP000005496"/>
    </source>
</evidence>
<name>D6SQ20_9BACT</name>
<proteinExistence type="predicted"/>
<sequence>MSTIMPEDKKVRQAVKWVDEGIQEGKSLDRLLGEAGMRFNLGPRDEEFLYKFFRKNEQGSDDNQ</sequence>
<keyword evidence="2" id="KW-1185">Reference proteome</keyword>
<dbReference type="RefSeq" id="WP_008870160.1">
    <property type="nucleotide sequence ID" value="NZ_ACJN02000002.1"/>
</dbReference>
<evidence type="ECO:0000313" key="1">
    <source>
        <dbReference type="EMBL" id="EFI34846.1"/>
    </source>
</evidence>
<organism evidence="1 2">
    <name type="scientific">Desulfonatronospira thiodismutans ASO3-1</name>
    <dbReference type="NCBI Taxonomy" id="555779"/>
    <lineage>
        <taxon>Bacteria</taxon>
        <taxon>Pseudomonadati</taxon>
        <taxon>Thermodesulfobacteriota</taxon>
        <taxon>Desulfovibrionia</taxon>
        <taxon>Desulfovibrionales</taxon>
        <taxon>Desulfonatronovibrionaceae</taxon>
        <taxon>Desulfonatronospira</taxon>
    </lineage>
</organism>
<reference evidence="1" key="1">
    <citation type="submission" date="2010-05" db="EMBL/GenBank/DDBJ databases">
        <title>The draft genome of Desulfonatronospira thiodismutans ASO3-1.</title>
        <authorList>
            <consortium name="US DOE Joint Genome Institute (JGI-PGF)"/>
            <person name="Lucas S."/>
            <person name="Copeland A."/>
            <person name="Lapidus A."/>
            <person name="Cheng J.-F."/>
            <person name="Bruce D."/>
            <person name="Goodwin L."/>
            <person name="Pitluck S."/>
            <person name="Chertkov O."/>
            <person name="Brettin T."/>
            <person name="Detter J.C."/>
            <person name="Han C."/>
            <person name="Land M.L."/>
            <person name="Hauser L."/>
            <person name="Kyrpides N."/>
            <person name="Mikhailova N."/>
            <person name="Muyzer G."/>
            <person name="Woyke T."/>
        </authorList>
    </citation>
    <scope>NUCLEOTIDE SEQUENCE [LARGE SCALE GENOMIC DNA]</scope>
    <source>
        <strain evidence="1">ASO3-1</strain>
    </source>
</reference>
<accession>D6SQ20</accession>
<dbReference type="eggNOG" id="ENOG5033CDW">
    <property type="taxonomic scope" value="Bacteria"/>
</dbReference>
<dbReference type="AlphaFoldDB" id="D6SQ20"/>
<comment type="caution">
    <text evidence="1">The sequence shown here is derived from an EMBL/GenBank/DDBJ whole genome shotgun (WGS) entry which is preliminary data.</text>
</comment>
<protein>
    <submittedName>
        <fullName evidence="1">Uncharacterized protein</fullName>
    </submittedName>
</protein>